<dbReference type="RefSeq" id="WP_212773224.1">
    <property type="nucleotide sequence ID" value="NZ_AP024601.1"/>
</dbReference>
<dbReference type="Pfam" id="PF13581">
    <property type="entry name" value="HATPase_c_2"/>
    <property type="match status" value="1"/>
</dbReference>
<sequence length="139" mass="15871">MRKRFRVRYEWDIVSIRSEIREIAGQVGFDELDQARIVQSVSELARNVVHYAEKGLILVETVERDGKEGLRILVQDLGPGITDMEEVFRKMDTPTVTENSGLQQVRSLMDEFSIQSVEGKGTCVEVIKWLKTAKTIQDS</sequence>
<dbReference type="Proteomes" id="UP000677436">
    <property type="component" value="Chromosome"/>
</dbReference>
<dbReference type="AlphaFoldDB" id="A0A8D5UJH4"/>
<proteinExistence type="predicted"/>
<evidence type="ECO:0000313" key="3">
    <source>
        <dbReference type="Proteomes" id="UP000677436"/>
    </source>
</evidence>
<name>A0A8D5UJH4_9BACL</name>
<feature type="domain" description="Histidine kinase/HSP90-like ATPase" evidence="1">
    <location>
        <begin position="13"/>
        <end position="128"/>
    </location>
</feature>
<dbReference type="GO" id="GO:0016301">
    <property type="term" value="F:kinase activity"/>
    <property type="evidence" value="ECO:0007669"/>
    <property type="project" value="UniProtKB-KW"/>
</dbReference>
<keyword evidence="2" id="KW-0418">Kinase</keyword>
<evidence type="ECO:0000259" key="1">
    <source>
        <dbReference type="Pfam" id="PF13581"/>
    </source>
</evidence>
<dbReference type="Gene3D" id="3.30.565.10">
    <property type="entry name" value="Histidine kinase-like ATPase, C-terminal domain"/>
    <property type="match status" value="1"/>
</dbReference>
<reference evidence="2" key="2">
    <citation type="journal article" date="2021" name="Microbiol. Resour. Announc.">
        <title>Complete Genome Sequence of Polycladomyces abyssicola JIR-001T, Isolated from Hemipelagic Sediment in Deep Seawater.</title>
        <authorList>
            <person name="Tsubouchi T."/>
            <person name="Kaneko Y."/>
        </authorList>
    </citation>
    <scope>NUCLEOTIDE SEQUENCE</scope>
    <source>
        <strain evidence="2">JIR-001</strain>
    </source>
</reference>
<protein>
    <submittedName>
        <fullName evidence="2">Serine/threonine-protein kinase RsbT</fullName>
    </submittedName>
</protein>
<organism evidence="2 3">
    <name type="scientific">Polycladomyces abyssicola</name>
    <dbReference type="NCBI Taxonomy" id="1125966"/>
    <lineage>
        <taxon>Bacteria</taxon>
        <taxon>Bacillati</taxon>
        <taxon>Bacillota</taxon>
        <taxon>Bacilli</taxon>
        <taxon>Bacillales</taxon>
        <taxon>Thermoactinomycetaceae</taxon>
        <taxon>Polycladomyces</taxon>
    </lineage>
</organism>
<keyword evidence="2" id="KW-0808">Transferase</keyword>
<dbReference type="EMBL" id="AP024601">
    <property type="protein sequence ID" value="BCU82942.1"/>
    <property type="molecule type" value="Genomic_DNA"/>
</dbReference>
<dbReference type="KEGG" id="pabs:JIR001_27250"/>
<reference evidence="2" key="1">
    <citation type="journal article" date="2013" name="Int. J. Syst. Evol. Microbiol.">
        <title>Polycladomyces abyssicola gen. nov., sp. nov., a thermophilic filamentous bacterium isolated from hemipelagic sediment.</title>
        <authorList>
            <person name="Tsubouchi T."/>
            <person name="Shimane Y."/>
            <person name="Mori K."/>
            <person name="Usui K."/>
            <person name="Hiraki T."/>
            <person name="Tame A."/>
            <person name="Uematsu K."/>
            <person name="Maruyama T."/>
            <person name="Hatada Y."/>
        </authorList>
    </citation>
    <scope>NUCLEOTIDE SEQUENCE</scope>
    <source>
        <strain evidence="2">JIR-001</strain>
    </source>
</reference>
<accession>A0A8D5UJH4</accession>
<dbReference type="InterPro" id="IPR036890">
    <property type="entry name" value="HATPase_C_sf"/>
</dbReference>
<keyword evidence="3" id="KW-1185">Reference proteome</keyword>
<evidence type="ECO:0000313" key="2">
    <source>
        <dbReference type="EMBL" id="BCU82942.1"/>
    </source>
</evidence>
<dbReference type="SUPFAM" id="SSF55874">
    <property type="entry name" value="ATPase domain of HSP90 chaperone/DNA topoisomerase II/histidine kinase"/>
    <property type="match status" value="1"/>
</dbReference>
<dbReference type="InterPro" id="IPR003594">
    <property type="entry name" value="HATPase_dom"/>
</dbReference>
<gene>
    <name evidence="2" type="primary">rsbT</name>
    <name evidence="2" type="ORF">JIR001_27250</name>
</gene>
<dbReference type="CDD" id="cd16934">
    <property type="entry name" value="HATPase_RsbT-like"/>
    <property type="match status" value="1"/>
</dbReference>